<feature type="domain" description="HTH araC/xylS-type" evidence="4">
    <location>
        <begin position="75"/>
        <end position="176"/>
    </location>
</feature>
<dbReference type="PANTHER" id="PTHR43280:SF28">
    <property type="entry name" value="HTH-TYPE TRANSCRIPTIONAL ACTIVATOR RHAS"/>
    <property type="match status" value="1"/>
</dbReference>
<dbReference type="GO" id="GO:0043565">
    <property type="term" value="F:sequence-specific DNA binding"/>
    <property type="evidence" value="ECO:0007669"/>
    <property type="project" value="InterPro"/>
</dbReference>
<dbReference type="Proteomes" id="UP000812270">
    <property type="component" value="Unassembled WGS sequence"/>
</dbReference>
<gene>
    <name evidence="5" type="ORF">KTO63_09675</name>
</gene>
<sequence length="189" mass="21736">MELFIKNMVCPRCIKAVRSIAESLKLDVEDVELGKVVLRKEPNEKALKAFDETLQAEGFEIINNKKARVIEQIKKHIISLIQNKDMDEMNVTLSEYLSSKLHHDYGYLSNLFSSVENTTIEQYFILQKIEKVKELLVYNELSLSEIAFKLGYSSVAHLSAQFKKITGFTPSQFRQLKDHKRKPIDGVGK</sequence>
<dbReference type="PROSITE" id="PS00041">
    <property type="entry name" value="HTH_ARAC_FAMILY_1"/>
    <property type="match status" value="1"/>
</dbReference>
<dbReference type="InterPro" id="IPR018062">
    <property type="entry name" value="HTH_AraC-typ_CS"/>
</dbReference>
<dbReference type="PANTHER" id="PTHR43280">
    <property type="entry name" value="ARAC-FAMILY TRANSCRIPTIONAL REGULATOR"/>
    <property type="match status" value="1"/>
</dbReference>
<evidence type="ECO:0000313" key="6">
    <source>
        <dbReference type="Proteomes" id="UP000812270"/>
    </source>
</evidence>
<dbReference type="EMBL" id="JAHSPG010000005">
    <property type="protein sequence ID" value="MBV4357415.1"/>
    <property type="molecule type" value="Genomic_DNA"/>
</dbReference>
<dbReference type="SMART" id="SM00342">
    <property type="entry name" value="HTH_ARAC"/>
    <property type="match status" value="1"/>
</dbReference>
<evidence type="ECO:0000313" key="5">
    <source>
        <dbReference type="EMBL" id="MBV4357415.1"/>
    </source>
</evidence>
<dbReference type="AlphaFoldDB" id="A0A9E2SCL2"/>
<evidence type="ECO:0000256" key="2">
    <source>
        <dbReference type="ARBA" id="ARBA00023125"/>
    </source>
</evidence>
<organism evidence="5 6">
    <name type="scientific">Pinibacter aurantiacus</name>
    <dbReference type="NCBI Taxonomy" id="2851599"/>
    <lineage>
        <taxon>Bacteria</taxon>
        <taxon>Pseudomonadati</taxon>
        <taxon>Bacteroidota</taxon>
        <taxon>Chitinophagia</taxon>
        <taxon>Chitinophagales</taxon>
        <taxon>Chitinophagaceae</taxon>
        <taxon>Pinibacter</taxon>
    </lineage>
</organism>
<proteinExistence type="predicted"/>
<protein>
    <submittedName>
        <fullName evidence="5">AraC family transcriptional regulator</fullName>
    </submittedName>
</protein>
<evidence type="ECO:0000259" key="4">
    <source>
        <dbReference type="PROSITE" id="PS01124"/>
    </source>
</evidence>
<keyword evidence="6" id="KW-1185">Reference proteome</keyword>
<keyword evidence="1" id="KW-0805">Transcription regulation</keyword>
<evidence type="ECO:0000256" key="1">
    <source>
        <dbReference type="ARBA" id="ARBA00023015"/>
    </source>
</evidence>
<reference evidence="5" key="1">
    <citation type="submission" date="2021-06" db="EMBL/GenBank/DDBJ databases">
        <authorList>
            <person name="Huq M.A."/>
        </authorList>
    </citation>
    <scope>NUCLEOTIDE SEQUENCE</scope>
    <source>
        <strain evidence="5">MAH-26</strain>
    </source>
</reference>
<dbReference type="PROSITE" id="PS01124">
    <property type="entry name" value="HTH_ARAC_FAMILY_2"/>
    <property type="match status" value="1"/>
</dbReference>
<name>A0A9E2SCL2_9BACT</name>
<accession>A0A9E2SCL2</accession>
<comment type="caution">
    <text evidence="5">The sequence shown here is derived from an EMBL/GenBank/DDBJ whole genome shotgun (WGS) entry which is preliminary data.</text>
</comment>
<keyword evidence="3" id="KW-0804">Transcription</keyword>
<dbReference type="GO" id="GO:0003700">
    <property type="term" value="F:DNA-binding transcription factor activity"/>
    <property type="evidence" value="ECO:0007669"/>
    <property type="project" value="InterPro"/>
</dbReference>
<dbReference type="InterPro" id="IPR018060">
    <property type="entry name" value="HTH_AraC"/>
</dbReference>
<dbReference type="Pfam" id="PF12833">
    <property type="entry name" value="HTH_18"/>
    <property type="match status" value="1"/>
</dbReference>
<keyword evidence="2" id="KW-0238">DNA-binding</keyword>
<dbReference type="RefSeq" id="WP_217791060.1">
    <property type="nucleotide sequence ID" value="NZ_JAHSPG010000005.1"/>
</dbReference>
<evidence type="ECO:0000256" key="3">
    <source>
        <dbReference type="ARBA" id="ARBA00023163"/>
    </source>
</evidence>